<keyword evidence="6" id="KW-0238">DNA-binding</keyword>
<dbReference type="Gene3D" id="3.90.320.10">
    <property type="match status" value="1"/>
</dbReference>
<dbReference type="GO" id="GO:0003677">
    <property type="term" value="F:DNA binding"/>
    <property type="evidence" value="ECO:0007669"/>
    <property type="project" value="UniProtKB-KW"/>
</dbReference>
<dbReference type="SUPFAM" id="SSF52980">
    <property type="entry name" value="Restriction endonuclease-like"/>
    <property type="match status" value="1"/>
</dbReference>
<gene>
    <name evidence="9" type="ORF">SAMEA3375112_03298</name>
</gene>
<evidence type="ECO:0000313" key="9">
    <source>
        <dbReference type="EMBL" id="SJS97469.1"/>
    </source>
</evidence>
<evidence type="ECO:0000256" key="1">
    <source>
        <dbReference type="ARBA" id="ARBA00022741"/>
    </source>
</evidence>
<sequence length="280" mass="33678">MEKELYSFSKLNAFNTCPFQYYLTYVKNLNREQSCYGYYGNELHSLLEQLQQRKITNQEALQKYNEVIEYANLMDYNFPTPNSRINYLECILHYIENFVPIECDRYYIEEYFEFDINGITMRGYIDLYYVIDDKIYVIDYKSSSKFSKKDLPKKSMQLILYAMYLKEKYPNKEIEYVAFDMCKYMKNGKGMLIERNRIDDINDCERAVVKIKYTKELEKQLIDFVVDTVTQIKQLDFNDESVWCKSDDKSNQFFCKTLCSHYGKGCKHKENKGFRKSKSQ</sequence>
<comment type="caution">
    <text evidence="9">The sequence shown here is derived from an EMBL/GenBank/DDBJ whole genome shotgun (WGS) entry which is preliminary data.</text>
</comment>
<protein>
    <submittedName>
        <fullName evidence="9">Inactivated superfamily I helicase</fullName>
    </submittedName>
</protein>
<dbReference type="EMBL" id="FUPS01000014">
    <property type="protein sequence ID" value="SJS97469.1"/>
    <property type="molecule type" value="Genomic_DNA"/>
</dbReference>
<keyword evidence="3" id="KW-0378">Hydrolase</keyword>
<dbReference type="GO" id="GO:0016787">
    <property type="term" value="F:hydrolase activity"/>
    <property type="evidence" value="ECO:0007669"/>
    <property type="project" value="UniProtKB-KW"/>
</dbReference>
<dbReference type="GO" id="GO:0004386">
    <property type="term" value="F:helicase activity"/>
    <property type="evidence" value="ECO:0007669"/>
    <property type="project" value="UniProtKB-KW"/>
</dbReference>
<keyword evidence="2" id="KW-0227">DNA damage</keyword>
<dbReference type="InterPro" id="IPR011604">
    <property type="entry name" value="PDDEXK-like_dom_sf"/>
</dbReference>
<dbReference type="GO" id="GO:0005524">
    <property type="term" value="F:ATP binding"/>
    <property type="evidence" value="ECO:0007669"/>
    <property type="project" value="UniProtKB-KW"/>
</dbReference>
<evidence type="ECO:0000313" key="10">
    <source>
        <dbReference type="Proteomes" id="UP000189137"/>
    </source>
</evidence>
<proteinExistence type="predicted"/>
<evidence type="ECO:0000256" key="4">
    <source>
        <dbReference type="ARBA" id="ARBA00022806"/>
    </source>
</evidence>
<dbReference type="Proteomes" id="UP000189137">
    <property type="component" value="Unassembled WGS sequence"/>
</dbReference>
<keyword evidence="1" id="KW-0547">Nucleotide-binding</keyword>
<keyword evidence="5" id="KW-0067">ATP-binding</keyword>
<keyword evidence="4 9" id="KW-0347">Helicase</keyword>
<evidence type="ECO:0000256" key="3">
    <source>
        <dbReference type="ARBA" id="ARBA00022801"/>
    </source>
</evidence>
<dbReference type="AlphaFoldDB" id="A0A9X8RLI0"/>
<evidence type="ECO:0000256" key="2">
    <source>
        <dbReference type="ARBA" id="ARBA00022763"/>
    </source>
</evidence>
<dbReference type="InterPro" id="IPR038726">
    <property type="entry name" value="PDDEXK_AddAB-type"/>
</dbReference>
<name>A0A9X8RLI0_CLODI</name>
<evidence type="ECO:0000256" key="6">
    <source>
        <dbReference type="ARBA" id="ARBA00023125"/>
    </source>
</evidence>
<feature type="domain" description="PD-(D/E)XK endonuclease-like" evidence="8">
    <location>
        <begin position="7"/>
        <end position="239"/>
    </location>
</feature>
<keyword evidence="7" id="KW-0234">DNA repair</keyword>
<evidence type="ECO:0000256" key="7">
    <source>
        <dbReference type="ARBA" id="ARBA00023204"/>
    </source>
</evidence>
<dbReference type="GO" id="GO:0006281">
    <property type="term" value="P:DNA repair"/>
    <property type="evidence" value="ECO:0007669"/>
    <property type="project" value="UniProtKB-KW"/>
</dbReference>
<evidence type="ECO:0000259" key="8">
    <source>
        <dbReference type="Pfam" id="PF12705"/>
    </source>
</evidence>
<dbReference type="InterPro" id="IPR011335">
    <property type="entry name" value="Restrct_endonuc-II-like"/>
</dbReference>
<reference evidence="9 10" key="1">
    <citation type="submission" date="2017-02" db="EMBL/GenBank/DDBJ databases">
        <authorList>
            <consortium name="Pathogen Informatics"/>
        </authorList>
    </citation>
    <scope>NUCLEOTIDE SEQUENCE [LARGE SCALE GENOMIC DNA]</scope>
    <source>
        <strain evidence="9 10">VRECD0157</strain>
    </source>
</reference>
<organism evidence="9 10">
    <name type="scientific">Clostridioides difficile</name>
    <name type="common">Peptoclostridium difficile</name>
    <dbReference type="NCBI Taxonomy" id="1496"/>
    <lineage>
        <taxon>Bacteria</taxon>
        <taxon>Bacillati</taxon>
        <taxon>Bacillota</taxon>
        <taxon>Clostridia</taxon>
        <taxon>Peptostreptococcales</taxon>
        <taxon>Peptostreptococcaceae</taxon>
        <taxon>Clostridioides</taxon>
    </lineage>
</organism>
<evidence type="ECO:0000256" key="5">
    <source>
        <dbReference type="ARBA" id="ARBA00022840"/>
    </source>
</evidence>
<accession>A0A9X8RLI0</accession>
<dbReference type="Pfam" id="PF12705">
    <property type="entry name" value="PDDEXK_1"/>
    <property type="match status" value="1"/>
</dbReference>
<dbReference type="RefSeq" id="WP_021402140.1">
    <property type="nucleotide sequence ID" value="NZ_CP149699.1"/>
</dbReference>